<keyword evidence="4" id="KW-0863">Zinc-finger</keyword>
<feature type="repeat" description="MBT" evidence="9">
    <location>
        <begin position="117"/>
        <end position="223"/>
    </location>
</feature>
<keyword evidence="2" id="KW-0479">Metal-binding</keyword>
<dbReference type="InterPro" id="IPR004092">
    <property type="entry name" value="Mbt"/>
</dbReference>
<dbReference type="STRING" id="418985.A0A1V9XQU4"/>
<evidence type="ECO:0000256" key="1">
    <source>
        <dbReference type="ARBA" id="ARBA00004123"/>
    </source>
</evidence>
<dbReference type="OrthoDB" id="8188861at2759"/>
<dbReference type="InterPro" id="IPR002515">
    <property type="entry name" value="Znf_C2H2C"/>
</dbReference>
<keyword evidence="7" id="KW-0804">Transcription</keyword>
<proteinExistence type="predicted"/>
<feature type="repeat" description="MBT" evidence="9">
    <location>
        <begin position="228"/>
        <end position="322"/>
    </location>
</feature>
<organism evidence="10 11">
    <name type="scientific">Tropilaelaps mercedesae</name>
    <dbReference type="NCBI Taxonomy" id="418985"/>
    <lineage>
        <taxon>Eukaryota</taxon>
        <taxon>Metazoa</taxon>
        <taxon>Ecdysozoa</taxon>
        <taxon>Arthropoda</taxon>
        <taxon>Chelicerata</taxon>
        <taxon>Arachnida</taxon>
        <taxon>Acari</taxon>
        <taxon>Parasitiformes</taxon>
        <taxon>Mesostigmata</taxon>
        <taxon>Gamasina</taxon>
        <taxon>Dermanyssoidea</taxon>
        <taxon>Laelapidae</taxon>
        <taxon>Tropilaelaps</taxon>
    </lineage>
</organism>
<dbReference type="Pfam" id="PF02820">
    <property type="entry name" value="MBT"/>
    <property type="match status" value="3"/>
</dbReference>
<evidence type="ECO:0000256" key="6">
    <source>
        <dbReference type="ARBA" id="ARBA00023015"/>
    </source>
</evidence>
<dbReference type="SMART" id="SM00561">
    <property type="entry name" value="MBT"/>
    <property type="match status" value="3"/>
</dbReference>
<dbReference type="PROSITE" id="PS51802">
    <property type="entry name" value="ZF_CCHHC"/>
    <property type="match status" value="1"/>
</dbReference>
<keyword evidence="8" id="KW-0539">Nucleus</keyword>
<dbReference type="CDD" id="cd20103">
    <property type="entry name" value="MBT_L3MBTL1-like_rpt3"/>
    <property type="match status" value="1"/>
</dbReference>
<dbReference type="Gene3D" id="2.30.30.140">
    <property type="match status" value="3"/>
</dbReference>
<dbReference type="InterPro" id="IPR013761">
    <property type="entry name" value="SAM/pointed_sf"/>
</dbReference>
<dbReference type="GO" id="GO:0042393">
    <property type="term" value="F:histone binding"/>
    <property type="evidence" value="ECO:0007669"/>
    <property type="project" value="TreeGrafter"/>
</dbReference>
<dbReference type="GO" id="GO:0003682">
    <property type="term" value="F:chromatin binding"/>
    <property type="evidence" value="ECO:0007669"/>
    <property type="project" value="TreeGrafter"/>
</dbReference>
<dbReference type="PANTHER" id="PTHR12247">
    <property type="entry name" value="POLYCOMB GROUP PROTEIN"/>
    <property type="match status" value="1"/>
</dbReference>
<evidence type="ECO:0000256" key="9">
    <source>
        <dbReference type="PROSITE-ProRule" id="PRU00459"/>
    </source>
</evidence>
<dbReference type="InParanoid" id="A0A1V9XQU4"/>
<sequence>MTLLSDEEGLIWQSGVATLKGTQIKFRLSDLQTLEIQTPCPFKIGMRFEAIDPRHQSTFCVASVAEVLGSRMRVHLDGYPDIYDFWLNHDSWGIFACGFCESSGRTLSVPPSEGTNFSWTAYLRRIGAQAAPRVLFRPQGVDNGGSCAVGDGGVSIGDRLEAKQRRAPFRWGVAQVIDRLGERILVHFDGTSGDDYDQWYSLDSPYIGSVGHCDRNEVSLSVLPPTFTTWAQYLREQQSKSIVSPERRDPHGILLGTTFEVVDPYNRRLIRRAQVVKVKPFSVQLRFEGWTQSYHDFWVDADSEDLHEPGWCVANIHPLEPAGPARRSEACSVVPGCRGIGSTHSPGHSTHSSPQSCPYARHNVERMLPRRVETRSVRGWGSVHVGQKAVTTGENALRRAVHDSIFACLPPSSALEASYGRKNNLPGAVTEAEVEQWDVTRVAHEVSRVTGLATLGNIFRQNAVDGVALLCLRREDLTEVLGLKLGIALKIHSLVAHLQ</sequence>
<dbReference type="PROSITE" id="PS51079">
    <property type="entry name" value="MBT"/>
    <property type="match status" value="3"/>
</dbReference>
<dbReference type="EMBL" id="MNPL01005659">
    <property type="protein sequence ID" value="OQR75870.1"/>
    <property type="molecule type" value="Genomic_DNA"/>
</dbReference>
<evidence type="ECO:0000256" key="7">
    <source>
        <dbReference type="ARBA" id="ARBA00023163"/>
    </source>
</evidence>
<dbReference type="Gene3D" id="1.10.150.50">
    <property type="entry name" value="Transcription Factor, Ets-1"/>
    <property type="match status" value="1"/>
</dbReference>
<comment type="caution">
    <text evidence="10">The sequence shown here is derived from an EMBL/GenBank/DDBJ whole genome shotgun (WGS) entry which is preliminary data.</text>
</comment>
<feature type="repeat" description="MBT" evidence="9">
    <location>
        <begin position="10"/>
        <end position="110"/>
    </location>
</feature>
<protein>
    <submittedName>
        <fullName evidence="10">Lethal(3)malignant brain tumor 3 protein</fullName>
    </submittedName>
</protein>
<evidence type="ECO:0000256" key="2">
    <source>
        <dbReference type="ARBA" id="ARBA00022723"/>
    </source>
</evidence>
<evidence type="ECO:0000256" key="8">
    <source>
        <dbReference type="ARBA" id="ARBA00023242"/>
    </source>
</evidence>
<evidence type="ECO:0000256" key="4">
    <source>
        <dbReference type="ARBA" id="ARBA00022771"/>
    </source>
</evidence>
<accession>A0A1V9XQU4</accession>
<keyword evidence="5" id="KW-0862">Zinc</keyword>
<evidence type="ECO:0000256" key="5">
    <source>
        <dbReference type="ARBA" id="ARBA00022833"/>
    </source>
</evidence>
<dbReference type="FunCoup" id="A0A1V9XQU4">
    <property type="interactions" value="626"/>
</dbReference>
<comment type="subcellular location">
    <subcellularLocation>
        <location evidence="1">Nucleus</location>
    </subcellularLocation>
</comment>
<dbReference type="PANTHER" id="PTHR12247:SF131">
    <property type="entry name" value="LD05287P"/>
    <property type="match status" value="1"/>
</dbReference>
<dbReference type="SUPFAM" id="SSF63748">
    <property type="entry name" value="Tudor/PWWP/MBT"/>
    <property type="match status" value="3"/>
</dbReference>
<keyword evidence="3" id="KW-0677">Repeat</keyword>
<evidence type="ECO:0000256" key="3">
    <source>
        <dbReference type="ARBA" id="ARBA00022737"/>
    </source>
</evidence>
<gene>
    <name evidence="10" type="ORF">BIW11_08144</name>
</gene>
<dbReference type="SUPFAM" id="SSF47769">
    <property type="entry name" value="SAM/Pointed domain"/>
    <property type="match status" value="1"/>
</dbReference>
<keyword evidence="6" id="KW-0805">Transcription regulation</keyword>
<keyword evidence="11" id="KW-1185">Reference proteome</keyword>
<dbReference type="GO" id="GO:0045892">
    <property type="term" value="P:negative regulation of DNA-templated transcription"/>
    <property type="evidence" value="ECO:0007669"/>
    <property type="project" value="TreeGrafter"/>
</dbReference>
<dbReference type="GO" id="GO:0005634">
    <property type="term" value="C:nucleus"/>
    <property type="evidence" value="ECO:0007669"/>
    <property type="project" value="UniProtKB-SubCell"/>
</dbReference>
<evidence type="ECO:0000313" key="10">
    <source>
        <dbReference type="EMBL" id="OQR75870.1"/>
    </source>
</evidence>
<name>A0A1V9XQU4_9ACAR</name>
<dbReference type="GO" id="GO:0008270">
    <property type="term" value="F:zinc ion binding"/>
    <property type="evidence" value="ECO:0007669"/>
    <property type="project" value="UniProtKB-KW"/>
</dbReference>
<dbReference type="AlphaFoldDB" id="A0A1V9XQU4"/>
<evidence type="ECO:0000313" key="11">
    <source>
        <dbReference type="Proteomes" id="UP000192247"/>
    </source>
</evidence>
<reference evidence="10 11" key="1">
    <citation type="journal article" date="2017" name="Gigascience">
        <title>Draft genome of the honey bee ectoparasitic mite, Tropilaelaps mercedesae, is shaped by the parasitic life history.</title>
        <authorList>
            <person name="Dong X."/>
            <person name="Armstrong S.D."/>
            <person name="Xia D."/>
            <person name="Makepeace B.L."/>
            <person name="Darby A.C."/>
            <person name="Kadowaki T."/>
        </authorList>
    </citation>
    <scope>NUCLEOTIDE SEQUENCE [LARGE SCALE GENOMIC DNA]</scope>
    <source>
        <strain evidence="10">Wuxi-XJTLU</strain>
    </source>
</reference>
<dbReference type="Proteomes" id="UP000192247">
    <property type="component" value="Unassembled WGS sequence"/>
</dbReference>
<dbReference type="InterPro" id="IPR050548">
    <property type="entry name" value="PcG_chromatin_remod_factors"/>
</dbReference>